<organism evidence="1 2">
    <name type="scientific">Periconia macrospinosa</name>
    <dbReference type="NCBI Taxonomy" id="97972"/>
    <lineage>
        <taxon>Eukaryota</taxon>
        <taxon>Fungi</taxon>
        <taxon>Dikarya</taxon>
        <taxon>Ascomycota</taxon>
        <taxon>Pezizomycotina</taxon>
        <taxon>Dothideomycetes</taxon>
        <taxon>Pleosporomycetidae</taxon>
        <taxon>Pleosporales</taxon>
        <taxon>Massarineae</taxon>
        <taxon>Periconiaceae</taxon>
        <taxon>Periconia</taxon>
    </lineage>
</organism>
<dbReference type="STRING" id="97972.A0A2V1D0V1"/>
<reference evidence="1 2" key="1">
    <citation type="journal article" date="2018" name="Sci. Rep.">
        <title>Comparative genomics provides insights into the lifestyle and reveals functional heterogeneity of dark septate endophytic fungi.</title>
        <authorList>
            <person name="Knapp D.G."/>
            <person name="Nemeth J.B."/>
            <person name="Barry K."/>
            <person name="Hainaut M."/>
            <person name="Henrissat B."/>
            <person name="Johnson J."/>
            <person name="Kuo A."/>
            <person name="Lim J.H.P."/>
            <person name="Lipzen A."/>
            <person name="Nolan M."/>
            <person name="Ohm R.A."/>
            <person name="Tamas L."/>
            <person name="Grigoriev I.V."/>
            <person name="Spatafora J.W."/>
            <person name="Nagy L.G."/>
            <person name="Kovacs G.M."/>
        </authorList>
    </citation>
    <scope>NUCLEOTIDE SEQUENCE [LARGE SCALE GENOMIC DNA]</scope>
    <source>
        <strain evidence="1 2">DSE2036</strain>
    </source>
</reference>
<dbReference type="PANTHER" id="PTHR10622:SF11">
    <property type="entry name" value="HET-DOMAIN-CONTAINING PROTEIN"/>
    <property type="match status" value="1"/>
</dbReference>
<accession>A0A2V1D0V1</accession>
<sequence length="138" mass="15464">MRLLEHTSGDEFVLAEDFIGNDKVPPYAILSHTWKDGQEVTFSEFTDGTGKSKTGYEKIRFCGQQAKRDGLRHFWNTSHVRRQTASYPAAWPPRPRSNACCAPSPLPRLQHARQAAPDDGDTVNYDITLTICGIISNN</sequence>
<protein>
    <submittedName>
        <fullName evidence="1">Uncharacterized protein</fullName>
    </submittedName>
</protein>
<evidence type="ECO:0000313" key="2">
    <source>
        <dbReference type="Proteomes" id="UP000244855"/>
    </source>
</evidence>
<dbReference type="EMBL" id="KZ805817">
    <property type="protein sequence ID" value="PVH91621.1"/>
    <property type="molecule type" value="Genomic_DNA"/>
</dbReference>
<keyword evidence="2" id="KW-1185">Reference proteome</keyword>
<dbReference type="OrthoDB" id="674604at2759"/>
<evidence type="ECO:0000313" key="1">
    <source>
        <dbReference type="EMBL" id="PVH91621.1"/>
    </source>
</evidence>
<dbReference type="PANTHER" id="PTHR10622">
    <property type="entry name" value="HET DOMAIN-CONTAINING PROTEIN"/>
    <property type="match status" value="1"/>
</dbReference>
<name>A0A2V1D0V1_9PLEO</name>
<proteinExistence type="predicted"/>
<gene>
    <name evidence="1" type="ORF">DM02DRAFT_663785</name>
</gene>
<dbReference type="Proteomes" id="UP000244855">
    <property type="component" value="Unassembled WGS sequence"/>
</dbReference>
<dbReference type="AlphaFoldDB" id="A0A2V1D0V1"/>